<dbReference type="Proteomes" id="UP000316196">
    <property type="component" value="Unassembled WGS sequence"/>
</dbReference>
<reference evidence="1 2" key="1">
    <citation type="submission" date="2019-06" db="EMBL/GenBank/DDBJ databases">
        <title>Sequencing the genomes of 1000 actinobacteria strains.</title>
        <authorList>
            <person name="Klenk H.-P."/>
        </authorList>
    </citation>
    <scope>NUCLEOTIDE SEQUENCE [LARGE SCALE GENOMIC DNA]</scope>
    <source>
        <strain evidence="1 2">DSM 8251</strain>
    </source>
</reference>
<dbReference type="RefSeq" id="WP_142092515.1">
    <property type="nucleotide sequence ID" value="NZ_BAAAMD010000001.1"/>
</dbReference>
<evidence type="ECO:0000313" key="1">
    <source>
        <dbReference type="EMBL" id="TQL62706.1"/>
    </source>
</evidence>
<gene>
    <name evidence="1" type="ORF">FB460_0492</name>
</gene>
<dbReference type="GO" id="GO:0015035">
    <property type="term" value="F:protein-disulfide reductase activity"/>
    <property type="evidence" value="ECO:0007669"/>
    <property type="project" value="InterPro"/>
</dbReference>
<dbReference type="InterPro" id="IPR007263">
    <property type="entry name" value="DCC1-like"/>
</dbReference>
<proteinExistence type="predicted"/>
<protein>
    <submittedName>
        <fullName evidence="1">Putative DCC family thiol-disulfide oxidoreductase YuxK</fullName>
    </submittedName>
</protein>
<dbReference type="EMBL" id="VFOR01000001">
    <property type="protein sequence ID" value="TQL62706.1"/>
    <property type="molecule type" value="Genomic_DNA"/>
</dbReference>
<accession>A0A542ZQZ5</accession>
<dbReference type="Pfam" id="PF04134">
    <property type="entry name" value="DCC1-like"/>
    <property type="match status" value="1"/>
</dbReference>
<comment type="caution">
    <text evidence="1">The sequence shown here is derived from an EMBL/GenBank/DDBJ whole genome shotgun (WGS) entry which is preliminary data.</text>
</comment>
<organism evidence="1 2">
    <name type="scientific">Propioniferax innocua</name>
    <dbReference type="NCBI Taxonomy" id="1753"/>
    <lineage>
        <taxon>Bacteria</taxon>
        <taxon>Bacillati</taxon>
        <taxon>Actinomycetota</taxon>
        <taxon>Actinomycetes</taxon>
        <taxon>Propionibacteriales</taxon>
        <taxon>Propionibacteriaceae</taxon>
        <taxon>Propioniferax</taxon>
    </lineage>
</organism>
<dbReference type="OrthoDB" id="9813713at2"/>
<sequence length="141" mass="15488">MSRAPRDAATVPTTDAEPPLVLYDADCGFCTRCAAWVERAPFAVRLTSLHETDLPALGIDPDRAYQEMPVLCADGSVRWGHHAWAKILSTGPLPTRILGRVLDSRVMERPAHTVYRLIAQNRHRMPGSDGTCAVSRPVGQE</sequence>
<evidence type="ECO:0000313" key="2">
    <source>
        <dbReference type="Proteomes" id="UP000316196"/>
    </source>
</evidence>
<name>A0A542ZQZ5_9ACTN</name>
<dbReference type="AlphaFoldDB" id="A0A542ZQZ5"/>
<keyword evidence="2" id="KW-1185">Reference proteome</keyword>